<dbReference type="Gene3D" id="3.30.460.40">
    <property type="match status" value="1"/>
</dbReference>
<protein>
    <submittedName>
        <fullName evidence="2">Nucleotidyl transferase AbiEii/AbiGii toxin family protein</fullName>
    </submittedName>
</protein>
<dbReference type="GO" id="GO:0016740">
    <property type="term" value="F:transferase activity"/>
    <property type="evidence" value="ECO:0007669"/>
    <property type="project" value="UniProtKB-KW"/>
</dbReference>
<evidence type="ECO:0000313" key="2">
    <source>
        <dbReference type="EMBL" id="QQP88489.1"/>
    </source>
</evidence>
<evidence type="ECO:0000259" key="1">
    <source>
        <dbReference type="Pfam" id="PF19502"/>
    </source>
</evidence>
<name>A0ABX7B3U4_9PROT</name>
<dbReference type="EMBL" id="CP067420">
    <property type="protein sequence ID" value="QQP88489.1"/>
    <property type="molecule type" value="Genomic_DNA"/>
</dbReference>
<dbReference type="SUPFAM" id="SSF81301">
    <property type="entry name" value="Nucleotidyltransferase"/>
    <property type="match status" value="1"/>
</dbReference>
<keyword evidence="3" id="KW-1185">Reference proteome</keyword>
<keyword evidence="2" id="KW-0808">Transferase</keyword>
<evidence type="ECO:0000313" key="3">
    <source>
        <dbReference type="Proteomes" id="UP000595197"/>
    </source>
</evidence>
<reference evidence="2" key="1">
    <citation type="submission" date="2021-02" db="EMBL/GenBank/DDBJ databases">
        <title>Skermanella TT6 skin isolate.</title>
        <authorList>
            <person name="Lee K."/>
            <person name="Ganzorig M."/>
        </authorList>
    </citation>
    <scope>NUCLEOTIDE SEQUENCE</scope>
    <source>
        <strain evidence="2">TT6</strain>
    </source>
</reference>
<feature type="domain" description="DUF6036" evidence="1">
    <location>
        <begin position="18"/>
        <end position="179"/>
    </location>
</feature>
<dbReference type="Pfam" id="PF19502">
    <property type="entry name" value="DUF6036"/>
    <property type="match status" value="1"/>
</dbReference>
<gene>
    <name evidence="2" type="ORF">IGS68_20990</name>
</gene>
<organism evidence="2 3">
    <name type="scientific">Skermanella cutis</name>
    <dbReference type="NCBI Taxonomy" id="2775420"/>
    <lineage>
        <taxon>Bacteria</taxon>
        <taxon>Pseudomonadati</taxon>
        <taxon>Pseudomonadota</taxon>
        <taxon>Alphaproteobacteria</taxon>
        <taxon>Rhodospirillales</taxon>
        <taxon>Azospirillaceae</taxon>
        <taxon>Skermanella</taxon>
    </lineage>
</organism>
<sequence length="220" mass="25206">MHQFLDIDDAMVVLRTVLERMSRQGLELPKSVVLVGGTALAAHGIRRLSKDVDFYAQTLDETIIYEVEEEFRQIHGRLFKIDATNSEAIWGRIVLKDLEKSPNFTTMIISGHEVEVKTLNEEDLFFLKLSADREKDRRDLPFILDRVAPEALVHRFNCLIEWIADKAAAQAFVARFVDVMDEHDLFSPGELLGRLNIPEHVKDMLLASRMMEENDGPQKS</sequence>
<dbReference type="InterPro" id="IPR043519">
    <property type="entry name" value="NT_sf"/>
</dbReference>
<dbReference type="RefSeq" id="WP_201073462.1">
    <property type="nucleotide sequence ID" value="NZ_CP067420.1"/>
</dbReference>
<dbReference type="InterPro" id="IPR045792">
    <property type="entry name" value="DUF6036"/>
</dbReference>
<dbReference type="Proteomes" id="UP000595197">
    <property type="component" value="Chromosome"/>
</dbReference>
<accession>A0ABX7B3U4</accession>
<proteinExistence type="predicted"/>